<organism evidence="3 4">
    <name type="scientific">Paenarthrobacter nitroguajacolicus</name>
    <name type="common">Arthrobacter nitroguajacolicus</name>
    <dbReference type="NCBI Taxonomy" id="211146"/>
    <lineage>
        <taxon>Bacteria</taxon>
        <taxon>Bacillati</taxon>
        <taxon>Actinomycetota</taxon>
        <taxon>Actinomycetes</taxon>
        <taxon>Micrococcales</taxon>
        <taxon>Micrococcaceae</taxon>
        <taxon>Paenarthrobacter</taxon>
    </lineage>
</organism>
<dbReference type="PANTHER" id="PTHR43639">
    <property type="entry name" value="OXIDOREDUCTASE, SHORT-CHAIN DEHYDROGENASE/REDUCTASE FAMILY (AFU_ORTHOLOGUE AFUA_5G02870)"/>
    <property type="match status" value="1"/>
</dbReference>
<dbReference type="Pfam" id="PF13561">
    <property type="entry name" value="adh_short_C2"/>
    <property type="match status" value="1"/>
</dbReference>
<protein>
    <submittedName>
        <fullName evidence="3">SDR family oxidoreductase</fullName>
    </submittedName>
</protein>
<evidence type="ECO:0000313" key="4">
    <source>
        <dbReference type="Proteomes" id="UP000316500"/>
    </source>
</evidence>
<keyword evidence="2" id="KW-0560">Oxidoreductase</keyword>
<gene>
    <name evidence="3" type="ORF">FQP90_02020</name>
</gene>
<dbReference type="GO" id="GO:0016491">
    <property type="term" value="F:oxidoreductase activity"/>
    <property type="evidence" value="ECO:0007669"/>
    <property type="project" value="UniProtKB-KW"/>
</dbReference>
<dbReference type="InterPro" id="IPR036291">
    <property type="entry name" value="NAD(P)-bd_dom_sf"/>
</dbReference>
<name>A0A558HAN5_PAENT</name>
<dbReference type="Gene3D" id="3.40.50.720">
    <property type="entry name" value="NAD(P)-binding Rossmann-like Domain"/>
    <property type="match status" value="1"/>
</dbReference>
<accession>A0A558HAN5</accession>
<dbReference type="CDD" id="cd05233">
    <property type="entry name" value="SDR_c"/>
    <property type="match status" value="1"/>
</dbReference>
<sequence>MRALVSGGSSGIGAAASLRLTEAALSRGEQPMIAVCGHESNSSQEQVVRSIQAMGGTAIALAGDLGDPNVPSQLVKAAVAEFGGLDALVANAGIANPGPICDVSLEDWDAMFSVNLRGSWLLAKASYQHLKDSHGAACFTSSMSGQQPHAGSGAYSPSKAALTMLAQTLALEWAPDGIRVNVVSPGMTHTRMTEKMYEDPKIKKAREEIIPLARIGDPMDIANVIEFLVSPLSGYVTGQDICVDGGFSKSILSHIPGRPSSKKQA</sequence>
<dbReference type="PRINTS" id="PR00081">
    <property type="entry name" value="GDHRDH"/>
</dbReference>
<evidence type="ECO:0000313" key="3">
    <source>
        <dbReference type="EMBL" id="TVU66181.1"/>
    </source>
</evidence>
<dbReference type="Proteomes" id="UP000316500">
    <property type="component" value="Unassembled WGS sequence"/>
</dbReference>
<comment type="caution">
    <text evidence="3">The sequence shown here is derived from an EMBL/GenBank/DDBJ whole genome shotgun (WGS) entry which is preliminary data.</text>
</comment>
<dbReference type="RefSeq" id="WP_144648087.1">
    <property type="nucleotide sequence ID" value="NZ_VNFK01000002.1"/>
</dbReference>
<proteinExistence type="inferred from homology"/>
<dbReference type="PRINTS" id="PR00080">
    <property type="entry name" value="SDRFAMILY"/>
</dbReference>
<dbReference type="AlphaFoldDB" id="A0A558HAN5"/>
<evidence type="ECO:0000256" key="2">
    <source>
        <dbReference type="ARBA" id="ARBA00023002"/>
    </source>
</evidence>
<comment type="similarity">
    <text evidence="1">Belongs to the short-chain dehydrogenases/reductases (SDR) family.</text>
</comment>
<dbReference type="FunFam" id="3.40.50.720:FF:000084">
    <property type="entry name" value="Short-chain dehydrogenase reductase"/>
    <property type="match status" value="1"/>
</dbReference>
<reference evidence="3 4" key="1">
    <citation type="submission" date="2019-07" db="EMBL/GenBank/DDBJ databases">
        <title>Diversity of Bacteria from Kongsfjorden, Arctic.</title>
        <authorList>
            <person name="Yu Y."/>
        </authorList>
    </citation>
    <scope>NUCLEOTIDE SEQUENCE [LARGE SCALE GENOMIC DNA]</scope>
    <source>
        <strain evidence="3 4">SM1928</strain>
    </source>
</reference>
<dbReference type="SUPFAM" id="SSF51735">
    <property type="entry name" value="NAD(P)-binding Rossmann-fold domains"/>
    <property type="match status" value="1"/>
</dbReference>
<dbReference type="InterPro" id="IPR002347">
    <property type="entry name" value="SDR_fam"/>
</dbReference>
<evidence type="ECO:0000256" key="1">
    <source>
        <dbReference type="ARBA" id="ARBA00006484"/>
    </source>
</evidence>
<dbReference type="OrthoDB" id="517007at2"/>
<dbReference type="PANTHER" id="PTHR43639:SF1">
    <property type="entry name" value="SHORT-CHAIN DEHYDROGENASE_REDUCTASE FAMILY PROTEIN"/>
    <property type="match status" value="1"/>
</dbReference>
<dbReference type="EMBL" id="VNFK01000002">
    <property type="protein sequence ID" value="TVU66181.1"/>
    <property type="molecule type" value="Genomic_DNA"/>
</dbReference>